<dbReference type="PROSITE" id="PS00463">
    <property type="entry name" value="ZN2_CY6_FUNGAL_1"/>
    <property type="match status" value="1"/>
</dbReference>
<evidence type="ECO:0000256" key="6">
    <source>
        <dbReference type="SAM" id="Coils"/>
    </source>
</evidence>
<feature type="coiled-coil region" evidence="6">
    <location>
        <begin position="79"/>
        <end position="110"/>
    </location>
</feature>
<protein>
    <recommendedName>
        <fullName evidence="8">Zn(2)-C6 fungal-type domain-containing protein</fullName>
    </recommendedName>
</protein>
<dbReference type="GeneID" id="25328744"/>
<dbReference type="InterPro" id="IPR001138">
    <property type="entry name" value="Zn2Cys6_DnaBD"/>
</dbReference>
<dbReference type="HOGENOM" id="CLU_011910_0_0_1"/>
<dbReference type="GO" id="GO:0003677">
    <property type="term" value="F:DNA binding"/>
    <property type="evidence" value="ECO:0007669"/>
    <property type="project" value="UniProtKB-KW"/>
</dbReference>
<evidence type="ECO:0000313" key="10">
    <source>
        <dbReference type="Proteomes" id="UP000054342"/>
    </source>
</evidence>
<dbReference type="Gene3D" id="4.10.240.10">
    <property type="entry name" value="Zn(2)-C6 fungal-type DNA-binding domain"/>
    <property type="match status" value="1"/>
</dbReference>
<evidence type="ECO:0000256" key="2">
    <source>
        <dbReference type="ARBA" id="ARBA00023015"/>
    </source>
</evidence>
<dbReference type="CDD" id="cd00067">
    <property type="entry name" value="GAL4"/>
    <property type="match status" value="1"/>
</dbReference>
<dbReference type="SUPFAM" id="SSF57701">
    <property type="entry name" value="Zn2/Cys6 DNA-binding domain"/>
    <property type="match status" value="1"/>
</dbReference>
<dbReference type="InterPro" id="IPR007219">
    <property type="entry name" value="XnlR_reg_dom"/>
</dbReference>
<keyword evidence="6" id="KW-0175">Coiled coil</keyword>
<dbReference type="Pfam" id="PF04082">
    <property type="entry name" value="Fungal_trans"/>
    <property type="match status" value="1"/>
</dbReference>
<dbReference type="PANTHER" id="PTHR47654">
    <property type="entry name" value="ZN(II)2CYS6 TRANSCRIPTION FACTOR (EUROFUNG)-RELATED"/>
    <property type="match status" value="1"/>
</dbReference>
<organism evidence="9 10">
    <name type="scientific">Exophiala xenobiotica</name>
    <dbReference type="NCBI Taxonomy" id="348802"/>
    <lineage>
        <taxon>Eukaryota</taxon>
        <taxon>Fungi</taxon>
        <taxon>Dikarya</taxon>
        <taxon>Ascomycota</taxon>
        <taxon>Pezizomycotina</taxon>
        <taxon>Eurotiomycetes</taxon>
        <taxon>Chaetothyriomycetidae</taxon>
        <taxon>Chaetothyriales</taxon>
        <taxon>Herpotrichiellaceae</taxon>
        <taxon>Exophiala</taxon>
    </lineage>
</organism>
<evidence type="ECO:0000256" key="1">
    <source>
        <dbReference type="ARBA" id="ARBA00022723"/>
    </source>
</evidence>
<dbReference type="SMART" id="SM00906">
    <property type="entry name" value="Fungal_trans"/>
    <property type="match status" value="1"/>
</dbReference>
<dbReference type="OrthoDB" id="5296287at2759"/>
<dbReference type="AlphaFoldDB" id="A0A0D2EIQ3"/>
<accession>A0A0D2EIQ3</accession>
<dbReference type="SMART" id="SM00066">
    <property type="entry name" value="GAL4"/>
    <property type="match status" value="1"/>
</dbReference>
<sequence length="746" mass="83946">MTSRRILPSSTRAGMVPGPPQPQTQTPLKARSNAHSACLSCRRRRSKCSGQFPCRKCVDLKVECIFAPPDTDRRSRSFLRSMQVDHENERRLLKEAVQELSRTLQELALEPPMNPERRSEVDEILAKYSPRGQETVIVESDDGLSGGERNSASRGETHKGTSRLASPGRQGELSHRVGLAQGNGVAGYLGKASEISWMRRAYKYLKQPSLRAHGPLLEEDDEADDPVTAAMAYYVDEAALLSINEDVVDFLAWPDFDVALILTEAAFDAMSGVFGFLDREQFLQTLIHFPRSNTLPSWKERRWLAVANLVWAVGTRWSAMILPSLPTNIPVDNHLVYYARSRALGLDHRVVFDHPDLQQTQAMGLLAFFLLMNNSISRAWTLSGSVIRHAVSLGLHLAVTDASMGGVQREERARTWYALYALEVLLAEITGRPKSITIADVTIPINVDLLQDLGASPPSLRREDPLYLYSRGVWLDFISKYGYMFHETSERAVMQPSTRDEEQHTYLQYAFHRLLLNRISDRIAVHLYAGKQDKPWSQFQRQVDEFRKELAQWANNLPAELKIATLLPSGDLSRQRLELNMYYHSVSMILLRPGLCDIHIQQESHTSVEWDRECARSCVQAAGNLVALIPYGPAGHEASRLLPWWVLLHYLSQATAVLVLELCLDGQHMPNGAKEIVPTVNAAMACLYRFTDQSLSAYKAWRIYKQMCSELSARGGFVGIDDTPGTGLVPLGWTEDQEMLVMNLFS</sequence>
<evidence type="ECO:0000256" key="4">
    <source>
        <dbReference type="ARBA" id="ARBA00023163"/>
    </source>
</evidence>
<dbReference type="InterPro" id="IPR053230">
    <property type="entry name" value="Trans_reg_galc"/>
</dbReference>
<keyword evidence="1" id="KW-0479">Metal-binding</keyword>
<keyword evidence="2" id="KW-0805">Transcription regulation</keyword>
<dbReference type="Proteomes" id="UP000054342">
    <property type="component" value="Unassembled WGS sequence"/>
</dbReference>
<dbReference type="PROSITE" id="PS50048">
    <property type="entry name" value="ZN2_CY6_FUNGAL_2"/>
    <property type="match status" value="1"/>
</dbReference>
<dbReference type="InterPro" id="IPR036864">
    <property type="entry name" value="Zn2-C6_fun-type_DNA-bd_sf"/>
</dbReference>
<feature type="region of interest" description="Disordered" evidence="7">
    <location>
        <begin position="1"/>
        <end position="31"/>
    </location>
</feature>
<evidence type="ECO:0000256" key="5">
    <source>
        <dbReference type="ARBA" id="ARBA00023242"/>
    </source>
</evidence>
<dbReference type="GO" id="GO:0000981">
    <property type="term" value="F:DNA-binding transcription factor activity, RNA polymerase II-specific"/>
    <property type="evidence" value="ECO:0007669"/>
    <property type="project" value="InterPro"/>
</dbReference>
<keyword evidence="4" id="KW-0804">Transcription</keyword>
<name>A0A0D2EIQ3_9EURO</name>
<dbReference type="PANTHER" id="PTHR47654:SF5">
    <property type="entry name" value="TRANSCRIPTION FACTOR DOMAIN-CONTAINING PROTEIN"/>
    <property type="match status" value="1"/>
</dbReference>
<dbReference type="EMBL" id="KN847320">
    <property type="protein sequence ID" value="KIW54480.1"/>
    <property type="molecule type" value="Genomic_DNA"/>
</dbReference>
<feature type="compositionally biased region" description="Polar residues" evidence="7">
    <location>
        <begin position="1"/>
        <end position="12"/>
    </location>
</feature>
<dbReference type="GO" id="GO:0006351">
    <property type="term" value="P:DNA-templated transcription"/>
    <property type="evidence" value="ECO:0007669"/>
    <property type="project" value="InterPro"/>
</dbReference>
<keyword evidence="3" id="KW-0238">DNA-binding</keyword>
<evidence type="ECO:0000313" key="9">
    <source>
        <dbReference type="EMBL" id="KIW54480.1"/>
    </source>
</evidence>
<evidence type="ECO:0000259" key="8">
    <source>
        <dbReference type="PROSITE" id="PS50048"/>
    </source>
</evidence>
<proteinExistence type="predicted"/>
<gene>
    <name evidence="9" type="ORF">PV05_06836</name>
</gene>
<evidence type="ECO:0000256" key="3">
    <source>
        <dbReference type="ARBA" id="ARBA00023125"/>
    </source>
</evidence>
<feature type="domain" description="Zn(2)-C6 fungal-type" evidence="8">
    <location>
        <begin position="37"/>
        <end position="66"/>
    </location>
</feature>
<dbReference type="CDD" id="cd12148">
    <property type="entry name" value="fungal_TF_MHR"/>
    <property type="match status" value="1"/>
</dbReference>
<dbReference type="RefSeq" id="XP_013315064.1">
    <property type="nucleotide sequence ID" value="XM_013459610.1"/>
</dbReference>
<keyword evidence="5" id="KW-0539">Nucleus</keyword>
<reference evidence="9 10" key="1">
    <citation type="submission" date="2015-01" db="EMBL/GenBank/DDBJ databases">
        <title>The Genome Sequence of Exophiala xenobiotica CBS118157.</title>
        <authorList>
            <consortium name="The Broad Institute Genomics Platform"/>
            <person name="Cuomo C."/>
            <person name="de Hoog S."/>
            <person name="Gorbushina A."/>
            <person name="Stielow B."/>
            <person name="Teixiera M."/>
            <person name="Abouelleil A."/>
            <person name="Chapman S.B."/>
            <person name="Priest M."/>
            <person name="Young S.K."/>
            <person name="Wortman J."/>
            <person name="Nusbaum C."/>
            <person name="Birren B."/>
        </authorList>
    </citation>
    <scope>NUCLEOTIDE SEQUENCE [LARGE SCALE GENOMIC DNA]</scope>
    <source>
        <strain evidence="9 10">CBS 118157</strain>
    </source>
</reference>
<dbReference type="GO" id="GO:0008270">
    <property type="term" value="F:zinc ion binding"/>
    <property type="evidence" value="ECO:0007669"/>
    <property type="project" value="InterPro"/>
</dbReference>
<feature type="region of interest" description="Disordered" evidence="7">
    <location>
        <begin position="140"/>
        <end position="173"/>
    </location>
</feature>
<evidence type="ECO:0000256" key="7">
    <source>
        <dbReference type="SAM" id="MobiDB-lite"/>
    </source>
</evidence>
<dbReference type="Pfam" id="PF00172">
    <property type="entry name" value="Zn_clus"/>
    <property type="match status" value="1"/>
</dbReference>
<keyword evidence="10" id="KW-1185">Reference proteome</keyword>